<protein>
    <submittedName>
        <fullName evidence="1">Uncharacterized protein</fullName>
    </submittedName>
</protein>
<dbReference type="Ensembl" id="ENSFHET00000022344.1">
    <property type="protein sequence ID" value="ENSFHEP00000030647.1"/>
    <property type="gene ID" value="ENSFHEG00000016069.1"/>
</dbReference>
<dbReference type="Proteomes" id="UP000265000">
    <property type="component" value="Unplaced"/>
</dbReference>
<reference evidence="1" key="2">
    <citation type="submission" date="2025-09" db="UniProtKB">
        <authorList>
            <consortium name="Ensembl"/>
        </authorList>
    </citation>
    <scope>IDENTIFICATION</scope>
</reference>
<evidence type="ECO:0000313" key="1">
    <source>
        <dbReference type="Ensembl" id="ENSFHEP00000030647.1"/>
    </source>
</evidence>
<dbReference type="GO" id="GO:0006119">
    <property type="term" value="P:oxidative phosphorylation"/>
    <property type="evidence" value="ECO:0007669"/>
    <property type="project" value="UniProtKB-UniPathway"/>
</dbReference>
<evidence type="ECO:0000313" key="2">
    <source>
        <dbReference type="Proteomes" id="UP000265000"/>
    </source>
</evidence>
<organism evidence="1 2">
    <name type="scientific">Fundulus heteroclitus</name>
    <name type="common">Killifish</name>
    <name type="synonym">Mummichog</name>
    <dbReference type="NCBI Taxonomy" id="8078"/>
    <lineage>
        <taxon>Eukaryota</taxon>
        <taxon>Metazoa</taxon>
        <taxon>Chordata</taxon>
        <taxon>Craniata</taxon>
        <taxon>Vertebrata</taxon>
        <taxon>Euteleostomi</taxon>
        <taxon>Actinopterygii</taxon>
        <taxon>Neopterygii</taxon>
        <taxon>Teleostei</taxon>
        <taxon>Neoteleostei</taxon>
        <taxon>Acanthomorphata</taxon>
        <taxon>Ovalentaria</taxon>
        <taxon>Atherinomorphae</taxon>
        <taxon>Cyprinodontiformes</taxon>
        <taxon>Fundulidae</taxon>
        <taxon>Fundulus</taxon>
    </lineage>
</organism>
<keyword evidence="2" id="KW-1185">Reference proteome</keyword>
<name>A0A3Q2QUB3_FUNHE</name>
<dbReference type="AlphaFoldDB" id="A0A3Q2QUB3"/>
<accession>A0A3Q2QUB3</accession>
<dbReference type="UniPathway" id="UPA00705"/>
<proteinExistence type="predicted"/>
<sequence length="46" mass="4886">MPGLLRTIASRAAPVLRGHTVTQTANLYTRPAKEKIGVLVSVRANG</sequence>
<dbReference type="STRING" id="8078.ENSFHEP00000030647"/>
<dbReference type="GeneTree" id="ENSGT01150000287284"/>
<reference evidence="1" key="1">
    <citation type="submission" date="2025-08" db="UniProtKB">
        <authorList>
            <consortium name="Ensembl"/>
        </authorList>
    </citation>
    <scope>IDENTIFICATION</scope>
</reference>